<feature type="compositionally biased region" description="Low complexity" evidence="1">
    <location>
        <begin position="280"/>
        <end position="295"/>
    </location>
</feature>
<feature type="region of interest" description="Disordered" evidence="1">
    <location>
        <begin position="280"/>
        <end position="303"/>
    </location>
</feature>
<reference evidence="2 3" key="1">
    <citation type="submission" date="2023-03" db="EMBL/GenBank/DDBJ databases">
        <title>Genome sequence of Lichtheimia ornata CBS 291.66.</title>
        <authorList>
            <person name="Mohabir J.T."/>
            <person name="Shea T.P."/>
            <person name="Kurbessoian T."/>
            <person name="Berby B."/>
            <person name="Fontaine J."/>
            <person name="Livny J."/>
            <person name="Gnirke A."/>
            <person name="Stajich J.E."/>
            <person name="Cuomo C.A."/>
        </authorList>
    </citation>
    <scope>NUCLEOTIDE SEQUENCE [LARGE SCALE GENOMIC DNA]</scope>
    <source>
        <strain evidence="2">CBS 291.66</strain>
    </source>
</reference>
<name>A0AAD7Y2W6_9FUNG</name>
<dbReference type="GO" id="GO:0016538">
    <property type="term" value="F:cyclin-dependent protein serine/threonine kinase regulator activity"/>
    <property type="evidence" value="ECO:0007669"/>
    <property type="project" value="TreeGrafter"/>
</dbReference>
<dbReference type="AlphaFoldDB" id="A0AAD7Y2W6"/>
<evidence type="ECO:0000313" key="2">
    <source>
        <dbReference type="EMBL" id="KAJ8662767.1"/>
    </source>
</evidence>
<dbReference type="PANTHER" id="PTHR15615:SF36">
    <property type="entry name" value="PHO85 CYCLIN-5"/>
    <property type="match status" value="1"/>
</dbReference>
<dbReference type="PANTHER" id="PTHR15615">
    <property type="match status" value="1"/>
</dbReference>
<dbReference type="GO" id="GO:0005634">
    <property type="term" value="C:nucleus"/>
    <property type="evidence" value="ECO:0007669"/>
    <property type="project" value="TreeGrafter"/>
</dbReference>
<keyword evidence="3" id="KW-1185">Reference proteome</keyword>
<organism evidence="2 3">
    <name type="scientific">Lichtheimia ornata</name>
    <dbReference type="NCBI Taxonomy" id="688661"/>
    <lineage>
        <taxon>Eukaryota</taxon>
        <taxon>Fungi</taxon>
        <taxon>Fungi incertae sedis</taxon>
        <taxon>Mucoromycota</taxon>
        <taxon>Mucoromycotina</taxon>
        <taxon>Mucoromycetes</taxon>
        <taxon>Mucorales</taxon>
        <taxon>Lichtheimiaceae</taxon>
        <taxon>Lichtheimia</taxon>
    </lineage>
</organism>
<evidence type="ECO:0000256" key="1">
    <source>
        <dbReference type="SAM" id="MobiDB-lite"/>
    </source>
</evidence>
<feature type="region of interest" description="Disordered" evidence="1">
    <location>
        <begin position="1"/>
        <end position="20"/>
    </location>
</feature>
<gene>
    <name evidence="2" type="ORF">O0I10_001731</name>
</gene>
<dbReference type="InterPro" id="IPR036915">
    <property type="entry name" value="Cyclin-like_sf"/>
</dbReference>
<dbReference type="CDD" id="cd20557">
    <property type="entry name" value="CYCLIN_ScPCL1-like"/>
    <property type="match status" value="1"/>
</dbReference>
<proteinExistence type="predicted"/>
<dbReference type="GO" id="GO:0000307">
    <property type="term" value="C:cyclin-dependent protein kinase holoenzyme complex"/>
    <property type="evidence" value="ECO:0007669"/>
    <property type="project" value="TreeGrafter"/>
</dbReference>
<accession>A0AAD7Y2W6</accession>
<dbReference type="Pfam" id="PF08613">
    <property type="entry name" value="Cyclin"/>
    <property type="match status" value="1"/>
</dbReference>
<dbReference type="EMBL" id="JARTCD010000004">
    <property type="protein sequence ID" value="KAJ8662767.1"/>
    <property type="molecule type" value="Genomic_DNA"/>
</dbReference>
<evidence type="ECO:0000313" key="3">
    <source>
        <dbReference type="Proteomes" id="UP001234581"/>
    </source>
</evidence>
<dbReference type="SUPFAM" id="SSF47954">
    <property type="entry name" value="Cyclin-like"/>
    <property type="match status" value="1"/>
</dbReference>
<dbReference type="RefSeq" id="XP_058347680.1">
    <property type="nucleotide sequence ID" value="XM_058481823.1"/>
</dbReference>
<dbReference type="InterPro" id="IPR013922">
    <property type="entry name" value="Cyclin_PHO80-like"/>
</dbReference>
<feature type="compositionally biased region" description="Polar residues" evidence="1">
    <location>
        <begin position="1"/>
        <end position="16"/>
    </location>
</feature>
<dbReference type="GeneID" id="83209149"/>
<comment type="caution">
    <text evidence="2">The sequence shown here is derived from an EMBL/GenBank/DDBJ whole genome shotgun (WGS) entry which is preliminary data.</text>
</comment>
<sequence>MTCITHTSLATPNSSPDDVYAKDHQQKKQQQQQPSSYHEQQRAYVGALVDVTVQAIASIWPTANNVNNNGGNSSSHQQRRPVANLEQFLYHILKHSRTTHSTLQLAIFYLFRIRSRVLQHRHDNVYIACGRRMFLASLICAHKFLQDKTYKNLAWSKVSGLSVKEINHAERVMLQLLDWSLYVKKDTYDQWIQMLNCHLKCRSCTIVAPASKNATATTTTHATITNNNIMIPTVLHTLTMMSQRATSLNEDTPATTTPIAALLLTPPCGLSPESCGNSTIPITSSSNNNSKTIPSFGPGSQYHPTTKIMDGKALVKYGMPTPDQANDEGSLDKPNNNQPMMAACGVFPSSSFISMMRSPERKRKAVDIEEHENIKMKRVTF</sequence>
<dbReference type="Proteomes" id="UP001234581">
    <property type="component" value="Unassembled WGS sequence"/>
</dbReference>
<protein>
    <submittedName>
        <fullName evidence="2">Uncharacterized protein</fullName>
    </submittedName>
</protein>
<dbReference type="Gene3D" id="1.10.472.10">
    <property type="entry name" value="Cyclin-like"/>
    <property type="match status" value="1"/>
</dbReference>
<dbReference type="GO" id="GO:0019901">
    <property type="term" value="F:protein kinase binding"/>
    <property type="evidence" value="ECO:0007669"/>
    <property type="project" value="InterPro"/>
</dbReference>